<dbReference type="EC" id="4.2.99.18" evidence="7"/>
<dbReference type="Proteomes" id="UP000226592">
    <property type="component" value="Unassembled WGS sequence"/>
</dbReference>
<evidence type="ECO:0000256" key="4">
    <source>
        <dbReference type="ARBA" id="ARBA00023239"/>
    </source>
</evidence>
<evidence type="ECO:0000256" key="3">
    <source>
        <dbReference type="ARBA" id="ARBA00023204"/>
    </source>
</evidence>
<dbReference type="NCBIfam" id="NF002305">
    <property type="entry name" value="PRK01229.1"/>
    <property type="match status" value="1"/>
</dbReference>
<keyword evidence="1 7" id="KW-0227">DNA damage</keyword>
<feature type="site" description="Important for guanine/8-oxoguanine distinction" evidence="7">
    <location>
        <position position="212"/>
    </location>
</feature>
<feature type="active site" evidence="7">
    <location>
        <position position="134"/>
    </location>
</feature>
<dbReference type="PIRSF" id="PIRSF005954">
    <property type="entry name" value="Thrmst_ogg"/>
    <property type="match status" value="1"/>
</dbReference>
<feature type="domain" description="HhH-GPD" evidence="8">
    <location>
        <begin position="47"/>
        <end position="207"/>
    </location>
</feature>
<dbReference type="SMART" id="SM00478">
    <property type="entry name" value="ENDO3c"/>
    <property type="match status" value="1"/>
</dbReference>
<evidence type="ECO:0000256" key="6">
    <source>
        <dbReference type="ARBA" id="ARBA00023295"/>
    </source>
</evidence>
<dbReference type="InterPro" id="IPR011257">
    <property type="entry name" value="DNA_glycosylase"/>
</dbReference>
<name>A0A2D6M1T7_9ARCH</name>
<dbReference type="GO" id="GO:0016799">
    <property type="term" value="F:hydrolase activity, hydrolyzing N-glycosyl compounds"/>
    <property type="evidence" value="ECO:0007669"/>
    <property type="project" value="UniProtKB-UniRule"/>
</dbReference>
<keyword evidence="6 7" id="KW-0326">Glycosidase</keyword>
<dbReference type="InterPro" id="IPR012092">
    <property type="entry name" value="DNA_glyclase/AP_lyase_Ogg"/>
</dbReference>
<keyword evidence="2 7" id="KW-0378">Hydrolase</keyword>
<dbReference type="SUPFAM" id="SSF48150">
    <property type="entry name" value="DNA-glycosylase"/>
    <property type="match status" value="1"/>
</dbReference>
<dbReference type="CDD" id="cd00056">
    <property type="entry name" value="ENDO3c"/>
    <property type="match status" value="1"/>
</dbReference>
<dbReference type="Gene3D" id="1.10.1670.10">
    <property type="entry name" value="Helix-hairpin-Helix base-excision DNA repair enzymes (C-terminal)"/>
    <property type="match status" value="1"/>
</dbReference>
<keyword evidence="3 7" id="KW-0234">DNA repair</keyword>
<proteinExistence type="inferred from homology"/>
<feature type="active site" evidence="7">
    <location>
        <position position="152"/>
    </location>
</feature>
<comment type="caution">
    <text evidence="9">The sequence shown here is derived from an EMBL/GenBank/DDBJ whole genome shotgun (WGS) entry which is preliminary data.</text>
</comment>
<gene>
    <name evidence="7" type="primary">ogg</name>
    <name evidence="9" type="ORF">CL943_03840</name>
</gene>
<dbReference type="Gene3D" id="1.10.340.30">
    <property type="entry name" value="Hypothetical protein, domain 2"/>
    <property type="match status" value="1"/>
</dbReference>
<keyword evidence="4 7" id="KW-0456">Lyase</keyword>
<sequence length="212" mass="24735">MESLEQELRKLQKTTVSKKVGQRLREFKSFGKKDPKEWFSELCFCLLTANSKAQSALQIQEKLGSEGFCNARSEDVKKCIIWAKHRFHNNKTNFIVQAREHLDIKEKIEFIVAQSGEEQAREWLVHNIKGLGYKEASHFLRNVGYFNLAILDRHILNLMAENKIISEKPKSLTKKNYLEIEKKFQALALKLGLIVAELDLYMWYMKTGEVLK</sequence>
<evidence type="ECO:0000256" key="7">
    <source>
        <dbReference type="HAMAP-Rule" id="MF_00241"/>
    </source>
</evidence>
<dbReference type="InterPro" id="IPR003265">
    <property type="entry name" value="HhH-GPD_domain"/>
</dbReference>
<comment type="similarity">
    <text evidence="7">Belongs to the type-2 OGG1 family.</text>
</comment>
<dbReference type="GO" id="GO:0140078">
    <property type="term" value="F:class I DNA-(apurinic or apyrimidinic site) endonuclease activity"/>
    <property type="evidence" value="ECO:0007669"/>
    <property type="project" value="UniProtKB-EC"/>
</dbReference>
<evidence type="ECO:0000259" key="8">
    <source>
        <dbReference type="SMART" id="SM00478"/>
    </source>
</evidence>
<evidence type="ECO:0000313" key="9">
    <source>
        <dbReference type="EMBL" id="MAG22405.1"/>
    </source>
</evidence>
<comment type="function">
    <text evidence="7">Catalyzes the excision of an oxidatively damaged form of guanine (7,8-dihydro-8-oxoguanine = 8-oxoG) from DNA. Also cleaves the DNA backbone at apurinic/apyrimidinic sites (AP sites).</text>
</comment>
<evidence type="ECO:0000256" key="1">
    <source>
        <dbReference type="ARBA" id="ARBA00022763"/>
    </source>
</evidence>
<evidence type="ECO:0000256" key="5">
    <source>
        <dbReference type="ARBA" id="ARBA00023268"/>
    </source>
</evidence>
<dbReference type="Pfam" id="PF22175">
    <property type="entry name" value="Ogg-HhH"/>
    <property type="match status" value="1"/>
</dbReference>
<dbReference type="InterPro" id="IPR023170">
    <property type="entry name" value="HhH_base_excis_C"/>
</dbReference>
<dbReference type="GO" id="GO:0006284">
    <property type="term" value="P:base-excision repair"/>
    <property type="evidence" value="ECO:0007669"/>
    <property type="project" value="UniProtKB-UniRule"/>
</dbReference>
<dbReference type="AlphaFoldDB" id="A0A2D6M1T7"/>
<accession>A0A2D6M1T7</accession>
<comment type="catalytic activity">
    <reaction evidence="7">
        <text>2'-deoxyribonucleotide-(2'-deoxyribose 5'-phosphate)-2'-deoxyribonucleotide-DNA = a 3'-end 2'-deoxyribonucleotide-(2,3-dehydro-2,3-deoxyribose 5'-phosphate)-DNA + a 5'-end 5'-phospho-2'-deoxyribonucleoside-DNA + H(+)</text>
        <dbReference type="Rhea" id="RHEA:66592"/>
        <dbReference type="Rhea" id="RHEA-COMP:13180"/>
        <dbReference type="Rhea" id="RHEA-COMP:16897"/>
        <dbReference type="Rhea" id="RHEA-COMP:17067"/>
        <dbReference type="ChEBI" id="CHEBI:15378"/>
        <dbReference type="ChEBI" id="CHEBI:136412"/>
        <dbReference type="ChEBI" id="CHEBI:157695"/>
        <dbReference type="ChEBI" id="CHEBI:167181"/>
        <dbReference type="EC" id="4.2.99.18"/>
    </reaction>
</comment>
<dbReference type="EC" id="3.2.2.-" evidence="7"/>
<evidence type="ECO:0000256" key="2">
    <source>
        <dbReference type="ARBA" id="ARBA00022801"/>
    </source>
</evidence>
<organism evidence="9 10">
    <name type="scientific">Candidatus Iainarchaeum sp</name>
    <dbReference type="NCBI Taxonomy" id="3101447"/>
    <lineage>
        <taxon>Archaea</taxon>
        <taxon>Candidatus Iainarchaeota</taxon>
        <taxon>Candidatus Iainarchaeia</taxon>
        <taxon>Candidatus Iainarchaeales</taxon>
        <taxon>Candidatus Iainarchaeaceae</taxon>
        <taxon>Candidatus Iainarchaeum</taxon>
    </lineage>
</organism>
<keyword evidence="5 7" id="KW-0511">Multifunctional enzyme</keyword>
<evidence type="ECO:0000313" key="10">
    <source>
        <dbReference type="Proteomes" id="UP000226592"/>
    </source>
</evidence>
<protein>
    <recommendedName>
        <fullName evidence="7">8-oxoguanine DNA glycosylase/AP lyase</fullName>
    </recommendedName>
    <domain>
        <recommendedName>
            <fullName evidence="7">8-oxoguanine DNA glycosylase</fullName>
            <shortName evidence="7">8-oxoG DNA glycosylase</shortName>
            <ecNumber evidence="7">3.2.2.-</ecNumber>
        </recommendedName>
    </domain>
    <domain>
        <recommendedName>
            <fullName evidence="7">DNA-(apurinic or apyrimidinic site) lyase</fullName>
            <shortName evidence="7">AP lyase</shortName>
            <ecNumber evidence="7">4.2.99.18</ecNumber>
        </recommendedName>
    </domain>
</protein>
<reference evidence="10" key="1">
    <citation type="submission" date="2017-09" db="EMBL/GenBank/DDBJ databases">
        <title>The Reconstruction of 2,631 Draft Metagenome-Assembled Genomes from the Global Oceans.</title>
        <authorList>
            <person name="Tully B.J."/>
            <person name="Graham E.D."/>
            <person name="Heidelberg J.F."/>
        </authorList>
    </citation>
    <scope>NUCLEOTIDE SEQUENCE [LARGE SCALE GENOMIC DNA]</scope>
</reference>
<dbReference type="EMBL" id="NZBU01000012">
    <property type="protein sequence ID" value="MAG22405.1"/>
    <property type="molecule type" value="Genomic_DNA"/>
</dbReference>
<dbReference type="HAMAP" id="MF_00241">
    <property type="entry name" value="Ogg"/>
    <property type="match status" value="1"/>
</dbReference>